<evidence type="ECO:0000259" key="3">
    <source>
        <dbReference type="Pfam" id="PF25231"/>
    </source>
</evidence>
<dbReference type="Pfam" id="PF25231">
    <property type="entry name" value="DUF7847"/>
    <property type="match status" value="1"/>
</dbReference>
<organism evidence="4 5">
    <name type="scientific">Streptomyces spinoverrucosus</name>
    <dbReference type="NCBI Taxonomy" id="284043"/>
    <lineage>
        <taxon>Bacteria</taxon>
        <taxon>Bacillati</taxon>
        <taxon>Actinomycetota</taxon>
        <taxon>Actinomycetes</taxon>
        <taxon>Kitasatosporales</taxon>
        <taxon>Streptomycetaceae</taxon>
        <taxon>Streptomyces</taxon>
    </lineage>
</organism>
<reference evidence="4 5" key="1">
    <citation type="submission" date="2019-06" db="EMBL/GenBank/DDBJ databases">
        <title>Whole genome shotgun sequence of Streptomyces spinoverrucosus NBRC 14228.</title>
        <authorList>
            <person name="Hosoyama A."/>
            <person name="Uohara A."/>
            <person name="Ohji S."/>
            <person name="Ichikawa N."/>
        </authorList>
    </citation>
    <scope>NUCLEOTIDE SEQUENCE [LARGE SCALE GENOMIC DNA]</scope>
    <source>
        <strain evidence="4 5">NBRC 14228</strain>
    </source>
</reference>
<dbReference type="PANTHER" id="PTHR33133">
    <property type="entry name" value="OS08G0107100 PROTEIN-RELATED"/>
    <property type="match status" value="1"/>
</dbReference>
<evidence type="ECO:0000256" key="1">
    <source>
        <dbReference type="SAM" id="MobiDB-lite"/>
    </source>
</evidence>
<feature type="transmembrane region" description="Helical" evidence="2">
    <location>
        <begin position="286"/>
        <end position="309"/>
    </location>
</feature>
<feature type="region of interest" description="Disordered" evidence="1">
    <location>
        <begin position="1"/>
        <end position="103"/>
    </location>
</feature>
<sequence>MNDTPGWASPGSAPSNGQEPGTPGPAEPADRPAPAQPSQPEDQPGPQAPDPGAKWSKEQPPPAQWSAPTGPPSPGQAPPPPPPGPGWGGTQPPGGYGGGGYGNWQGPGGGYGGWGGQWGGPPPAAKPGVIPLRPLGVGEILDGAVSTMRTYWRTVLGIALTVAVVTEIIVILLQGLVLNEQTSAEALEDPSATLGELTRALGDALLSSGVIFLISLIGTIAATALLTMVTSRAVLGKPVTTGEAWRDARPRVLKLFGLIFLLLLIALGVALVGAVPGILVTLAGGGAAGAALTVLGSLCTGIVALWLMVRFSLASPALMLEKQGIVKAMSRSAKLVRSAWWRVFGIQLLATIIANIVAAIVVIPFTFLAAALSGDGVGGFLNGTADFGWTFLIISGVGSVIGSMITFPITAGVTVLLYIDQRIRREALDLELARAAGVQGYGSGTTDPAPGS</sequence>
<keyword evidence="5" id="KW-1185">Reference proteome</keyword>
<evidence type="ECO:0000313" key="5">
    <source>
        <dbReference type="Proteomes" id="UP000317881"/>
    </source>
</evidence>
<feature type="transmembrane region" description="Helical" evidence="2">
    <location>
        <begin position="392"/>
        <end position="419"/>
    </location>
</feature>
<dbReference type="EMBL" id="BJND01000102">
    <property type="protein sequence ID" value="GEC10314.1"/>
    <property type="molecule type" value="Genomic_DNA"/>
</dbReference>
<feature type="transmembrane region" description="Helical" evidence="2">
    <location>
        <begin position="255"/>
        <end position="280"/>
    </location>
</feature>
<keyword evidence="2" id="KW-1133">Transmembrane helix</keyword>
<keyword evidence="2" id="KW-0812">Transmembrane</keyword>
<keyword evidence="2" id="KW-0472">Membrane</keyword>
<feature type="compositionally biased region" description="Pro residues" evidence="1">
    <location>
        <begin position="59"/>
        <end position="85"/>
    </location>
</feature>
<dbReference type="RefSeq" id="WP_141315755.1">
    <property type="nucleotide sequence ID" value="NZ_BJND01000102.1"/>
</dbReference>
<dbReference type="OrthoDB" id="121140at2"/>
<comment type="caution">
    <text evidence="4">The sequence shown here is derived from an EMBL/GenBank/DDBJ whole genome shotgun (WGS) entry which is preliminary data.</text>
</comment>
<evidence type="ECO:0000313" key="4">
    <source>
        <dbReference type="EMBL" id="GEC10314.1"/>
    </source>
</evidence>
<dbReference type="PANTHER" id="PTHR33133:SF1">
    <property type="entry name" value="EXPRESSED PROTEIN-RELATED"/>
    <property type="match status" value="1"/>
</dbReference>
<feature type="transmembrane region" description="Helical" evidence="2">
    <location>
        <begin position="155"/>
        <end position="177"/>
    </location>
</feature>
<protein>
    <recommendedName>
        <fullName evidence="3">DUF7847 domain-containing protein</fullName>
    </recommendedName>
</protein>
<feature type="transmembrane region" description="Helical" evidence="2">
    <location>
        <begin position="339"/>
        <end position="372"/>
    </location>
</feature>
<accession>A0A4Y3VTK2</accession>
<feature type="transmembrane region" description="Helical" evidence="2">
    <location>
        <begin position="210"/>
        <end position="235"/>
    </location>
</feature>
<dbReference type="InterPro" id="IPR057169">
    <property type="entry name" value="DUF7847"/>
</dbReference>
<feature type="domain" description="DUF7847" evidence="3">
    <location>
        <begin position="170"/>
        <end position="418"/>
    </location>
</feature>
<dbReference type="Proteomes" id="UP000317881">
    <property type="component" value="Unassembled WGS sequence"/>
</dbReference>
<name>A0A4Y3VTK2_9ACTN</name>
<evidence type="ECO:0000256" key="2">
    <source>
        <dbReference type="SAM" id="Phobius"/>
    </source>
</evidence>
<dbReference type="AlphaFoldDB" id="A0A4Y3VTK2"/>
<proteinExistence type="predicted"/>
<gene>
    <name evidence="4" type="ORF">SSP24_79690</name>
</gene>
<feature type="compositionally biased region" description="Gly residues" evidence="1">
    <location>
        <begin position="86"/>
        <end position="103"/>
    </location>
</feature>